<organism evidence="2">
    <name type="scientific">Arundo donax</name>
    <name type="common">Giant reed</name>
    <name type="synonym">Donax arundinaceus</name>
    <dbReference type="NCBI Taxonomy" id="35708"/>
    <lineage>
        <taxon>Eukaryota</taxon>
        <taxon>Viridiplantae</taxon>
        <taxon>Streptophyta</taxon>
        <taxon>Embryophyta</taxon>
        <taxon>Tracheophyta</taxon>
        <taxon>Spermatophyta</taxon>
        <taxon>Magnoliopsida</taxon>
        <taxon>Liliopsida</taxon>
        <taxon>Poales</taxon>
        <taxon>Poaceae</taxon>
        <taxon>PACMAD clade</taxon>
        <taxon>Arundinoideae</taxon>
        <taxon>Arundineae</taxon>
        <taxon>Arundo</taxon>
    </lineage>
</organism>
<dbReference type="AlphaFoldDB" id="A0A0A9EVD8"/>
<protein>
    <submittedName>
        <fullName evidence="2">Uncharacterized protein</fullName>
    </submittedName>
</protein>
<proteinExistence type="predicted"/>
<reference evidence="2" key="2">
    <citation type="journal article" date="2015" name="Data Brief">
        <title>Shoot transcriptome of the giant reed, Arundo donax.</title>
        <authorList>
            <person name="Barrero R.A."/>
            <person name="Guerrero F.D."/>
            <person name="Moolhuijzen P."/>
            <person name="Goolsby J.A."/>
            <person name="Tidwell J."/>
            <person name="Bellgard S.E."/>
            <person name="Bellgard M.I."/>
        </authorList>
    </citation>
    <scope>NUCLEOTIDE SEQUENCE</scope>
    <source>
        <tissue evidence="2">Shoot tissue taken approximately 20 cm above the soil surface</tissue>
    </source>
</reference>
<reference evidence="2" key="1">
    <citation type="submission" date="2014-09" db="EMBL/GenBank/DDBJ databases">
        <authorList>
            <person name="Magalhaes I.L.F."/>
            <person name="Oliveira U."/>
            <person name="Santos F.R."/>
            <person name="Vidigal T.H.D.A."/>
            <person name="Brescovit A.D."/>
            <person name="Santos A.J."/>
        </authorList>
    </citation>
    <scope>NUCLEOTIDE SEQUENCE</scope>
    <source>
        <tissue evidence="2">Shoot tissue taken approximately 20 cm above the soil surface</tissue>
    </source>
</reference>
<dbReference type="EMBL" id="GBRH01197888">
    <property type="protein sequence ID" value="JAE00008.1"/>
    <property type="molecule type" value="Transcribed_RNA"/>
</dbReference>
<accession>A0A0A9EVD8</accession>
<name>A0A0A9EVD8_ARUDO</name>
<sequence length="20" mass="2201">MCQCNSDAKSKRVIDMNSVA</sequence>
<evidence type="ECO:0000256" key="1">
    <source>
        <dbReference type="SAM" id="MobiDB-lite"/>
    </source>
</evidence>
<feature type="region of interest" description="Disordered" evidence="1">
    <location>
        <begin position="1"/>
        <end position="20"/>
    </location>
</feature>
<evidence type="ECO:0000313" key="2">
    <source>
        <dbReference type="EMBL" id="JAE00008.1"/>
    </source>
</evidence>